<dbReference type="PROSITE" id="PS50863">
    <property type="entry name" value="B3"/>
    <property type="match status" value="1"/>
</dbReference>
<dbReference type="SMART" id="SM01019">
    <property type="entry name" value="B3"/>
    <property type="match status" value="2"/>
</dbReference>
<sequence length="197" mass="22363">MPGISGDDLELPVCFNSFLPKPLPKHVTLKSIYGKIWKMTLRRCGGDPERYMLLNGWKRIAKDESLTTGNVLEFQLDDDGSLCFNFYLRASHHVNAFFRVKINPKKISQLRIPSKVINDYGLSFSETESIAIIDPLVKKFGKLTKKIKVQTNGSVFIKGYGAVYRRNGVRSTDKMICELKKAGNNNVVHTIKFHVIK</sequence>
<dbReference type="OrthoDB" id="1094641at2759"/>
<evidence type="ECO:0000313" key="8">
    <source>
        <dbReference type="Proteomes" id="UP000886595"/>
    </source>
</evidence>
<keyword evidence="4" id="KW-0804">Transcription</keyword>
<comment type="subcellular location">
    <subcellularLocation>
        <location evidence="1">Nucleus</location>
    </subcellularLocation>
</comment>
<evidence type="ECO:0000256" key="4">
    <source>
        <dbReference type="ARBA" id="ARBA00023163"/>
    </source>
</evidence>
<keyword evidence="2" id="KW-0805">Transcription regulation</keyword>
<comment type="caution">
    <text evidence="7">The sequence shown here is derived from an EMBL/GenBank/DDBJ whole genome shotgun (WGS) entry which is preliminary data.</text>
</comment>
<accession>A0A8X7NY68</accession>
<dbReference type="SUPFAM" id="SSF101936">
    <property type="entry name" value="DNA-binding pseudobarrel domain"/>
    <property type="match status" value="2"/>
</dbReference>
<dbReference type="CDD" id="cd10017">
    <property type="entry name" value="B3_DNA"/>
    <property type="match status" value="1"/>
</dbReference>
<evidence type="ECO:0000256" key="2">
    <source>
        <dbReference type="ARBA" id="ARBA00023015"/>
    </source>
</evidence>
<dbReference type="GO" id="GO:0005634">
    <property type="term" value="C:nucleus"/>
    <property type="evidence" value="ECO:0007669"/>
    <property type="project" value="UniProtKB-SubCell"/>
</dbReference>
<dbReference type="InterPro" id="IPR003340">
    <property type="entry name" value="B3_DNA-bd"/>
</dbReference>
<organism evidence="7 8">
    <name type="scientific">Brassica carinata</name>
    <name type="common">Ethiopian mustard</name>
    <name type="synonym">Abyssinian cabbage</name>
    <dbReference type="NCBI Taxonomy" id="52824"/>
    <lineage>
        <taxon>Eukaryota</taxon>
        <taxon>Viridiplantae</taxon>
        <taxon>Streptophyta</taxon>
        <taxon>Embryophyta</taxon>
        <taxon>Tracheophyta</taxon>
        <taxon>Spermatophyta</taxon>
        <taxon>Magnoliopsida</taxon>
        <taxon>eudicotyledons</taxon>
        <taxon>Gunneridae</taxon>
        <taxon>Pentapetalae</taxon>
        <taxon>rosids</taxon>
        <taxon>malvids</taxon>
        <taxon>Brassicales</taxon>
        <taxon>Brassicaceae</taxon>
        <taxon>Brassiceae</taxon>
        <taxon>Brassica</taxon>
    </lineage>
</organism>
<name>A0A8X7NY68_BRACI</name>
<reference evidence="7 8" key="1">
    <citation type="submission" date="2020-02" db="EMBL/GenBank/DDBJ databases">
        <authorList>
            <person name="Ma Q."/>
            <person name="Huang Y."/>
            <person name="Song X."/>
            <person name="Pei D."/>
        </authorList>
    </citation>
    <scope>NUCLEOTIDE SEQUENCE [LARGE SCALE GENOMIC DNA]</scope>
    <source>
        <strain evidence="7">Sxm20200214</strain>
        <tissue evidence="7">Leaf</tissue>
    </source>
</reference>
<evidence type="ECO:0000256" key="1">
    <source>
        <dbReference type="ARBA" id="ARBA00004123"/>
    </source>
</evidence>
<proteinExistence type="predicted"/>
<feature type="domain" description="TF-B3" evidence="6">
    <location>
        <begin position="1"/>
        <end position="90"/>
    </location>
</feature>
<dbReference type="Proteomes" id="UP000886595">
    <property type="component" value="Unassembled WGS sequence"/>
</dbReference>
<evidence type="ECO:0000313" key="7">
    <source>
        <dbReference type="EMBL" id="KAG2242239.1"/>
    </source>
</evidence>
<dbReference type="AlphaFoldDB" id="A0A8X7NY68"/>
<evidence type="ECO:0000259" key="6">
    <source>
        <dbReference type="PROSITE" id="PS50863"/>
    </source>
</evidence>
<dbReference type="GO" id="GO:0003677">
    <property type="term" value="F:DNA binding"/>
    <property type="evidence" value="ECO:0007669"/>
    <property type="project" value="UniProtKB-KW"/>
</dbReference>
<keyword evidence="5" id="KW-0539">Nucleus</keyword>
<evidence type="ECO:0000256" key="3">
    <source>
        <dbReference type="ARBA" id="ARBA00023125"/>
    </source>
</evidence>
<dbReference type="Gene3D" id="2.40.330.10">
    <property type="entry name" value="DNA-binding pseudobarrel domain"/>
    <property type="match status" value="1"/>
</dbReference>
<evidence type="ECO:0000256" key="5">
    <source>
        <dbReference type="ARBA" id="ARBA00023242"/>
    </source>
</evidence>
<dbReference type="InterPro" id="IPR015300">
    <property type="entry name" value="DNA-bd_pseudobarrel_sf"/>
</dbReference>
<keyword evidence="8" id="KW-1185">Reference proteome</keyword>
<keyword evidence="3" id="KW-0238">DNA-binding</keyword>
<gene>
    <name evidence="7" type="ORF">Bca52824_095918</name>
</gene>
<protein>
    <recommendedName>
        <fullName evidence="6">TF-B3 domain-containing protein</fullName>
    </recommendedName>
</protein>
<dbReference type="Pfam" id="PF02362">
    <property type="entry name" value="B3"/>
    <property type="match status" value="1"/>
</dbReference>
<dbReference type="EMBL" id="JAAMPC010000569">
    <property type="protein sequence ID" value="KAG2242239.1"/>
    <property type="molecule type" value="Genomic_DNA"/>
</dbReference>